<keyword evidence="2" id="KW-1185">Reference proteome</keyword>
<name>A0A6J8EH09_MYTCO</name>
<dbReference type="PANTHER" id="PTHR23080">
    <property type="entry name" value="THAP DOMAIN PROTEIN"/>
    <property type="match status" value="1"/>
</dbReference>
<evidence type="ECO:0000313" key="2">
    <source>
        <dbReference type="Proteomes" id="UP000507470"/>
    </source>
</evidence>
<dbReference type="Proteomes" id="UP000507470">
    <property type="component" value="Unassembled WGS sequence"/>
</dbReference>
<accession>A0A6J8EH09</accession>
<organism evidence="1 2">
    <name type="scientific">Mytilus coruscus</name>
    <name type="common">Sea mussel</name>
    <dbReference type="NCBI Taxonomy" id="42192"/>
    <lineage>
        <taxon>Eukaryota</taxon>
        <taxon>Metazoa</taxon>
        <taxon>Spiralia</taxon>
        <taxon>Lophotrochozoa</taxon>
        <taxon>Mollusca</taxon>
        <taxon>Bivalvia</taxon>
        <taxon>Autobranchia</taxon>
        <taxon>Pteriomorphia</taxon>
        <taxon>Mytilida</taxon>
        <taxon>Mytiloidea</taxon>
        <taxon>Mytilidae</taxon>
        <taxon>Mytilinae</taxon>
        <taxon>Mytilus</taxon>
    </lineage>
</organism>
<protein>
    <recommendedName>
        <fullName evidence="3">THAP-type domain-containing protein</fullName>
    </recommendedName>
</protein>
<reference evidence="1 2" key="1">
    <citation type="submission" date="2020-06" db="EMBL/GenBank/DDBJ databases">
        <authorList>
            <person name="Li R."/>
            <person name="Bekaert M."/>
        </authorList>
    </citation>
    <scope>NUCLEOTIDE SEQUENCE [LARGE SCALE GENOMIC DNA]</scope>
    <source>
        <strain evidence="2">wild</strain>
    </source>
</reference>
<evidence type="ECO:0000313" key="1">
    <source>
        <dbReference type="EMBL" id="CAC5419266.1"/>
    </source>
</evidence>
<gene>
    <name evidence="1" type="ORF">MCOR_51633</name>
</gene>
<evidence type="ECO:0008006" key="3">
    <source>
        <dbReference type="Google" id="ProtNLM"/>
    </source>
</evidence>
<proteinExistence type="predicted"/>
<sequence>MEGRYQEMDAKTKKLWSPGPYDVVCYDHFIVTDYRRTLSVDRCRLKEDVIPSLFEFRMEACSEESPRAKRMKSRADTASVTPQLSNDKSLDIQYETENKTTNEAKVSSIFNLEASHQNQSKQCNFSSFGKFSIESFKEDNKIVNYYTGFQNYDHNMMFFHCLGPSAFELDFRCHLLDQTDQLFMTLIKLRQNKEDIELSMLFN</sequence>
<dbReference type="PANTHER" id="PTHR23080:SF143">
    <property type="entry name" value="SI:DKEY-56D12.4"/>
    <property type="match status" value="1"/>
</dbReference>
<dbReference type="AlphaFoldDB" id="A0A6J8EH09"/>
<dbReference type="OrthoDB" id="7331812at2759"/>
<dbReference type="EMBL" id="CACVKT020009012">
    <property type="protein sequence ID" value="CAC5419266.1"/>
    <property type="molecule type" value="Genomic_DNA"/>
</dbReference>